<sequence>MRTARLLITALLASTAAAATTPAAQVPASCGQTLDQKAWMFQGQDGWYFYGDELSGRWTARPWAAARATFVPGAQQLAAALKARGVQLVLAPVPPRSFVAPQHLNAAGGAQQAFDPVAARAFYQGLVADLRAAGVPTADLLTPAQALGDAGLFRQDIHWTPEGAQAAAKAVAATMTAAGIPGGASPFVSLRAGTLTREVQAQPVLAQMQALCGLTVAPETFGDYQTRAAQGLVAAPGNFGASEGKVRWAFGPVARVAFYARQAGEVTVNATFQNPVKDQSVTVVYAGQTLDTISGLQPGQEVTRSWKVPAQAGSQGLEFQFGDYNGGRASFAPKDSRPMAVIFKTLTLTGPDGTADLVSEGARGTGLLGGAADTVLVGASSSLPNLNFAGFLQQELSTRVDNVSFGGAGVYSSLKDYLLDDAYVSSAPKVLIWQMPLLGGDDTAEADLRFLLAAARGPAPVVARAQGTGSVSVTVPGAPGGAARVRVADASVKAVTFTVSGTTKRTFTVSNSDRMTHRQDYLLDLSGLGPVTAVTAEAAGGLSLSVERP</sequence>
<keyword evidence="5" id="KW-0574">Periplasm</keyword>
<comment type="caution">
    <text evidence="9">The sequence shown here is derived from an EMBL/GenBank/DDBJ whole genome shotgun (WGS) entry which is preliminary data.</text>
</comment>
<evidence type="ECO:0000256" key="4">
    <source>
        <dbReference type="ARBA" id="ARBA00022729"/>
    </source>
</evidence>
<dbReference type="UniPathway" id="UPA00286"/>
<proteinExistence type="predicted"/>
<evidence type="ECO:0000313" key="9">
    <source>
        <dbReference type="EMBL" id="GGM37011.1"/>
    </source>
</evidence>
<dbReference type="SUPFAM" id="SSF52266">
    <property type="entry name" value="SGNH hydrolase"/>
    <property type="match status" value="1"/>
</dbReference>
<keyword evidence="6" id="KW-0016">Alginate biosynthesis</keyword>
<dbReference type="GO" id="GO:0042597">
    <property type="term" value="C:periplasmic space"/>
    <property type="evidence" value="ECO:0007669"/>
    <property type="project" value="UniProtKB-SubCell"/>
</dbReference>
<dbReference type="AlphaFoldDB" id="A0A8H9GN58"/>
<organism evidence="9 10">
    <name type="scientific">Deinococcus arenae</name>
    <dbReference type="NCBI Taxonomy" id="1452751"/>
    <lineage>
        <taxon>Bacteria</taxon>
        <taxon>Thermotogati</taxon>
        <taxon>Deinococcota</taxon>
        <taxon>Deinococci</taxon>
        <taxon>Deinococcales</taxon>
        <taxon>Deinococcaceae</taxon>
        <taxon>Deinococcus</taxon>
    </lineage>
</organism>
<dbReference type="GO" id="GO:0042121">
    <property type="term" value="P:alginic acid biosynthetic process"/>
    <property type="evidence" value="ECO:0007669"/>
    <property type="project" value="UniProtKB-UniPathway"/>
</dbReference>
<dbReference type="EMBL" id="BMQG01000003">
    <property type="protein sequence ID" value="GGM37011.1"/>
    <property type="molecule type" value="Genomic_DNA"/>
</dbReference>
<comment type="pathway">
    <text evidence="2">Glycan biosynthesis; alginate biosynthesis.</text>
</comment>
<comment type="subcellular location">
    <subcellularLocation>
        <location evidence="1">Periplasm</location>
    </subcellularLocation>
</comment>
<evidence type="ECO:0000256" key="5">
    <source>
        <dbReference type="ARBA" id="ARBA00022764"/>
    </source>
</evidence>
<evidence type="ECO:0000256" key="3">
    <source>
        <dbReference type="ARBA" id="ARBA00022679"/>
    </source>
</evidence>
<gene>
    <name evidence="9" type="ORF">GCM10008956_11890</name>
</gene>
<feature type="chain" id="PRO_5034627245" description="AlgX/AlgJ SGNH hydrolase-like domain-containing protein" evidence="7">
    <location>
        <begin position="20"/>
        <end position="549"/>
    </location>
</feature>
<dbReference type="GO" id="GO:0016740">
    <property type="term" value="F:transferase activity"/>
    <property type="evidence" value="ECO:0007669"/>
    <property type="project" value="UniProtKB-KW"/>
</dbReference>
<name>A0A8H9GN58_9DEIO</name>
<evidence type="ECO:0000256" key="7">
    <source>
        <dbReference type="SAM" id="SignalP"/>
    </source>
</evidence>
<protein>
    <recommendedName>
        <fullName evidence="8">AlgX/AlgJ SGNH hydrolase-like domain-containing protein</fullName>
    </recommendedName>
</protein>
<dbReference type="InterPro" id="IPR031811">
    <property type="entry name" value="ALGX/ALGJ_SGNH-like"/>
</dbReference>
<evidence type="ECO:0000256" key="6">
    <source>
        <dbReference type="ARBA" id="ARBA00022841"/>
    </source>
</evidence>
<keyword evidence="3" id="KW-0808">Transferase</keyword>
<dbReference type="Pfam" id="PF16822">
    <property type="entry name" value="ALGX"/>
    <property type="match status" value="2"/>
</dbReference>
<reference evidence="10" key="1">
    <citation type="journal article" date="2019" name="Int. J. Syst. Evol. Microbiol.">
        <title>The Global Catalogue of Microorganisms (GCM) 10K type strain sequencing project: providing services to taxonomists for standard genome sequencing and annotation.</title>
        <authorList>
            <consortium name="The Broad Institute Genomics Platform"/>
            <consortium name="The Broad Institute Genome Sequencing Center for Infectious Disease"/>
            <person name="Wu L."/>
            <person name="Ma J."/>
        </authorList>
    </citation>
    <scope>NUCLEOTIDE SEQUENCE [LARGE SCALE GENOMIC DNA]</scope>
    <source>
        <strain evidence="10">JCM 31047</strain>
    </source>
</reference>
<accession>A0A8H9GN58</accession>
<keyword evidence="10" id="KW-1185">Reference proteome</keyword>
<dbReference type="RefSeq" id="WP_162621505.1">
    <property type="nucleotide sequence ID" value="NZ_BMQG01000003.1"/>
</dbReference>
<evidence type="ECO:0000259" key="8">
    <source>
        <dbReference type="Pfam" id="PF16822"/>
    </source>
</evidence>
<feature type="domain" description="AlgX/AlgJ SGNH hydrolase-like" evidence="8">
    <location>
        <begin position="42"/>
        <end position="235"/>
    </location>
</feature>
<feature type="signal peptide" evidence="7">
    <location>
        <begin position="1"/>
        <end position="19"/>
    </location>
</feature>
<dbReference type="Proteomes" id="UP000600547">
    <property type="component" value="Unassembled WGS sequence"/>
</dbReference>
<evidence type="ECO:0000256" key="1">
    <source>
        <dbReference type="ARBA" id="ARBA00004418"/>
    </source>
</evidence>
<keyword evidence="4 7" id="KW-0732">Signal</keyword>
<evidence type="ECO:0000256" key="2">
    <source>
        <dbReference type="ARBA" id="ARBA00005182"/>
    </source>
</evidence>
<feature type="domain" description="AlgX/AlgJ SGNH hydrolase-like" evidence="8">
    <location>
        <begin position="359"/>
        <end position="436"/>
    </location>
</feature>
<evidence type="ECO:0000313" key="10">
    <source>
        <dbReference type="Proteomes" id="UP000600547"/>
    </source>
</evidence>